<feature type="compositionally biased region" description="Basic and acidic residues" evidence="1">
    <location>
        <begin position="18"/>
        <end position="30"/>
    </location>
</feature>
<dbReference type="AlphaFoldDB" id="A0A9K3L2B0"/>
<evidence type="ECO:0000313" key="2">
    <source>
        <dbReference type="EMBL" id="KAG7353568.1"/>
    </source>
</evidence>
<dbReference type="OrthoDB" id="10260017at2759"/>
<proteinExistence type="predicted"/>
<dbReference type="EMBL" id="JAGRRH010000016">
    <property type="protein sequence ID" value="KAG7353568.1"/>
    <property type="molecule type" value="Genomic_DNA"/>
</dbReference>
<evidence type="ECO:0000256" key="1">
    <source>
        <dbReference type="SAM" id="MobiDB-lite"/>
    </source>
</evidence>
<accession>A0A9K3L2B0</accession>
<feature type="compositionally biased region" description="Polar residues" evidence="1">
    <location>
        <begin position="1"/>
        <end position="14"/>
    </location>
</feature>
<gene>
    <name evidence="2" type="ORF">IV203_002923</name>
</gene>
<organism evidence="2 3">
    <name type="scientific">Nitzschia inconspicua</name>
    <dbReference type="NCBI Taxonomy" id="303405"/>
    <lineage>
        <taxon>Eukaryota</taxon>
        <taxon>Sar</taxon>
        <taxon>Stramenopiles</taxon>
        <taxon>Ochrophyta</taxon>
        <taxon>Bacillariophyta</taxon>
        <taxon>Bacillariophyceae</taxon>
        <taxon>Bacillariophycidae</taxon>
        <taxon>Bacillariales</taxon>
        <taxon>Bacillariaceae</taxon>
        <taxon>Nitzschia</taxon>
    </lineage>
</organism>
<reference evidence="2" key="2">
    <citation type="submission" date="2021-04" db="EMBL/GenBank/DDBJ databases">
        <authorList>
            <person name="Podell S."/>
        </authorList>
    </citation>
    <scope>NUCLEOTIDE SEQUENCE</scope>
    <source>
        <strain evidence="2">Hildebrandi</strain>
    </source>
</reference>
<comment type="caution">
    <text evidence="2">The sequence shown here is derived from an EMBL/GenBank/DDBJ whole genome shotgun (WGS) entry which is preliminary data.</text>
</comment>
<feature type="region of interest" description="Disordered" evidence="1">
    <location>
        <begin position="1"/>
        <end position="30"/>
    </location>
</feature>
<dbReference type="Proteomes" id="UP000693970">
    <property type="component" value="Unassembled WGS sequence"/>
</dbReference>
<name>A0A9K3L2B0_9STRA</name>
<sequence>MTATLNNICASNRSPPKARPEGRPKWEPRLPEFYDDQDLKAKHPPNRVDHRPNGGPLLELLWCDEPLHGQTLYLGGEVGVDGKIYCIPGHSNRVLTIDPSTDKVTLIGPDLQSNGTKFKWLRGIPIGDVIYGLPCHASEVLRIHVPTQTVTKIPVPYEEFYQDPQIAKAQRKCIWKYHGGSISTKDGCIYAVPQSALHVLKIDPTNDNCTLVGPELPGKYKWYGGVPTSDGAIYCVPQNSPHVLRIHPDKITLHGKWDEGGHKWHGAAKALHNDVVVCIPNNVDRVLCITPNGDEPTLTEIGDESFIQTGRHRTDRKYKYLGAMAGTNGKVYIFPSGSEYVLEVDTDTMEARNVGPNLRDSGMERIFQNKWQNGLTNEFDQCVYAIPLAGETVLRIDCSKEDVDVTTWPLPSPYETLDKFEGGVLCPNGLIYTVPNNCKAVLKIQPCNWTPEAPESAGTTTEKEKKKIASNREYGGKDDNLVYKSGIPTLRSSAHRVKFDIKSRKHDPKPVDKNGNETDTTWLPPEVQAEDVFAFDLEKYNLRDAVINLLKGCDPAIVGSFEASIDGGPERLEDFRVPVNSIWRSVNGGCCEDAQKYLSDQVIANQAFLDLFDKFVAEAVLPYVKSRLVSCGALEKDATCTFYYQRPPTLRLQPGPGWAKVKPHNDAEYGHQNGELNIWLPLTDRALTGVDLWSESSFQANDYHPIAANVGEAIAWHGSSRRHYVNANASTHTRVSFDFRIGVQGYFDPRWEMQGTTHDHTRKEIEI</sequence>
<keyword evidence="3" id="KW-1185">Reference proteome</keyword>
<protein>
    <submittedName>
        <fullName evidence="2">Uncharacterized protein</fullName>
    </submittedName>
</protein>
<evidence type="ECO:0000313" key="3">
    <source>
        <dbReference type="Proteomes" id="UP000693970"/>
    </source>
</evidence>
<reference evidence="2" key="1">
    <citation type="journal article" date="2021" name="Sci. Rep.">
        <title>Diploid genomic architecture of Nitzschia inconspicua, an elite biomass production diatom.</title>
        <authorList>
            <person name="Oliver A."/>
            <person name="Podell S."/>
            <person name="Pinowska A."/>
            <person name="Traller J.C."/>
            <person name="Smith S.R."/>
            <person name="McClure R."/>
            <person name="Beliaev A."/>
            <person name="Bohutskyi P."/>
            <person name="Hill E.A."/>
            <person name="Rabines A."/>
            <person name="Zheng H."/>
            <person name="Allen L.Z."/>
            <person name="Kuo A."/>
            <person name="Grigoriev I.V."/>
            <person name="Allen A.E."/>
            <person name="Hazlebeck D."/>
            <person name="Allen E.E."/>
        </authorList>
    </citation>
    <scope>NUCLEOTIDE SEQUENCE</scope>
    <source>
        <strain evidence="2">Hildebrandi</strain>
    </source>
</reference>